<gene>
    <name evidence="10" type="ORF">BGAL_0162g00020</name>
</gene>
<dbReference type="EMBL" id="PQXL01000162">
    <property type="protein sequence ID" value="THV50158.1"/>
    <property type="molecule type" value="Genomic_DNA"/>
</dbReference>
<dbReference type="Proteomes" id="UP000308671">
    <property type="component" value="Unassembled WGS sequence"/>
</dbReference>
<feature type="region of interest" description="Disordered" evidence="9">
    <location>
        <begin position="512"/>
        <end position="532"/>
    </location>
</feature>
<keyword evidence="6" id="KW-0805">Transcription regulation</keyword>
<accession>A0A4S8QXT0</accession>
<feature type="compositionally biased region" description="Basic and acidic residues" evidence="9">
    <location>
        <begin position="413"/>
        <end position="423"/>
    </location>
</feature>
<keyword evidence="8" id="KW-0539">Nucleus</keyword>
<evidence type="ECO:0000313" key="11">
    <source>
        <dbReference type="Proteomes" id="UP000308671"/>
    </source>
</evidence>
<evidence type="ECO:0000256" key="7">
    <source>
        <dbReference type="ARBA" id="ARBA00023163"/>
    </source>
</evidence>
<evidence type="ECO:0000256" key="4">
    <source>
        <dbReference type="ARBA" id="ARBA00022490"/>
    </source>
</evidence>
<feature type="region of interest" description="Disordered" evidence="9">
    <location>
        <begin position="53"/>
        <end position="76"/>
    </location>
</feature>
<dbReference type="OrthoDB" id="5345625at2759"/>
<evidence type="ECO:0000256" key="1">
    <source>
        <dbReference type="ARBA" id="ARBA00004123"/>
    </source>
</evidence>
<dbReference type="Pfam" id="PF08528">
    <property type="entry name" value="Whi5"/>
    <property type="match status" value="1"/>
</dbReference>
<reference evidence="10 11" key="1">
    <citation type="submission" date="2017-12" db="EMBL/GenBank/DDBJ databases">
        <title>Comparative genomics of Botrytis spp.</title>
        <authorList>
            <person name="Valero-Jimenez C.A."/>
            <person name="Tapia P."/>
            <person name="Veloso J."/>
            <person name="Silva-Moreno E."/>
            <person name="Staats M."/>
            <person name="Valdes J.H."/>
            <person name="Van Kan J.A.L."/>
        </authorList>
    </citation>
    <scope>NUCLEOTIDE SEQUENCE [LARGE SCALE GENOMIC DNA]</scope>
    <source>
        <strain evidence="10 11">MUCL435</strain>
    </source>
</reference>
<feature type="region of interest" description="Disordered" evidence="9">
    <location>
        <begin position="350"/>
        <end position="472"/>
    </location>
</feature>
<feature type="region of interest" description="Disordered" evidence="9">
    <location>
        <begin position="140"/>
        <end position="167"/>
    </location>
</feature>
<name>A0A4S8QXT0_9HELO</name>
<dbReference type="GO" id="GO:0005634">
    <property type="term" value="C:nucleus"/>
    <property type="evidence" value="ECO:0007669"/>
    <property type="project" value="UniProtKB-SubCell"/>
</dbReference>
<evidence type="ECO:0000256" key="8">
    <source>
        <dbReference type="ARBA" id="ARBA00023242"/>
    </source>
</evidence>
<feature type="compositionally biased region" description="Low complexity" evidence="9">
    <location>
        <begin position="429"/>
        <end position="443"/>
    </location>
</feature>
<evidence type="ECO:0000313" key="10">
    <source>
        <dbReference type="EMBL" id="THV50158.1"/>
    </source>
</evidence>
<keyword evidence="4" id="KW-0963">Cytoplasm</keyword>
<organism evidence="10 11">
    <name type="scientific">Botrytis galanthina</name>
    <dbReference type="NCBI Taxonomy" id="278940"/>
    <lineage>
        <taxon>Eukaryota</taxon>
        <taxon>Fungi</taxon>
        <taxon>Dikarya</taxon>
        <taxon>Ascomycota</taxon>
        <taxon>Pezizomycotina</taxon>
        <taxon>Leotiomycetes</taxon>
        <taxon>Helotiales</taxon>
        <taxon>Sclerotiniaceae</taxon>
        <taxon>Botrytis</taxon>
    </lineage>
</organism>
<keyword evidence="7" id="KW-0804">Transcription</keyword>
<keyword evidence="5" id="KW-0678">Repressor</keyword>
<comment type="similarity">
    <text evidence="3">Belongs to the WHI5/NRM1 family.</text>
</comment>
<dbReference type="GO" id="GO:0005737">
    <property type="term" value="C:cytoplasm"/>
    <property type="evidence" value="ECO:0007669"/>
    <property type="project" value="UniProtKB-SubCell"/>
</dbReference>
<evidence type="ECO:0000256" key="9">
    <source>
        <dbReference type="SAM" id="MobiDB-lite"/>
    </source>
</evidence>
<comment type="subcellular location">
    <subcellularLocation>
        <location evidence="2">Cytoplasm</location>
    </subcellularLocation>
    <subcellularLocation>
        <location evidence="1">Nucleus</location>
    </subcellularLocation>
</comment>
<dbReference type="AlphaFoldDB" id="A0A4S8QXT0"/>
<proteinExistence type="inferred from homology"/>
<feature type="compositionally biased region" description="Polar residues" evidence="9">
    <location>
        <begin position="212"/>
        <end position="230"/>
    </location>
</feature>
<comment type="caution">
    <text evidence="10">The sequence shown here is derived from an EMBL/GenBank/DDBJ whole genome shotgun (WGS) entry which is preliminary data.</text>
</comment>
<feature type="region of interest" description="Disordered" evidence="9">
    <location>
        <begin position="180"/>
        <end position="246"/>
    </location>
</feature>
<evidence type="ECO:0000256" key="2">
    <source>
        <dbReference type="ARBA" id="ARBA00004496"/>
    </source>
</evidence>
<dbReference type="InterPro" id="IPR013734">
    <property type="entry name" value="TF_Nrm1/Whi5"/>
</dbReference>
<feature type="compositionally biased region" description="Low complexity" evidence="9">
    <location>
        <begin position="231"/>
        <end position="246"/>
    </location>
</feature>
<feature type="compositionally biased region" description="Basic and acidic residues" evidence="9">
    <location>
        <begin position="523"/>
        <end position="532"/>
    </location>
</feature>
<evidence type="ECO:0000256" key="6">
    <source>
        <dbReference type="ARBA" id="ARBA00023015"/>
    </source>
</evidence>
<evidence type="ECO:0000256" key="3">
    <source>
        <dbReference type="ARBA" id="ARBA00006922"/>
    </source>
</evidence>
<evidence type="ECO:0000256" key="5">
    <source>
        <dbReference type="ARBA" id="ARBA00022491"/>
    </source>
</evidence>
<protein>
    <submittedName>
        <fullName evidence="10">Uncharacterized protein</fullName>
    </submittedName>
</protein>
<keyword evidence="11" id="KW-1185">Reference proteome</keyword>
<sequence>MTSPKSSTTRRVLGDLNINIDTSVTDGNHAWLWRETKIQWLWRDREIQKVSYSNCESQPGQDTLVPSKVEEHSTSTLQRENWEETNTSTDSRVANMEGATNQDNVYQGLEATTINGADISTAERASLVDTKRRLSCAVQSQDVVSSRPGESGAKRRRIVPSLGNSSLLEESGAGMGLLTQSTSFQPTASPAREGPEAKACDEGVGITDESSDLGNGQEQKMSSKSPQKQFSPNHSSISASSSSYSPSMVNAEDAAITSNNSQSTETIISSESSFIPTTISNSRIFPSKSKSLSREEIRQKSQALRLRLSLANYKVKTNQIDLPLSRLQVRSTSPKLPSLARLRRYSYGKSMARTPLPGAPSTDNGRESIPAINIQAPGSANNNARVFVGEKRGEREDGDENINIPSSPPLFGRESDSLSRRDSAISCTSLGSNSNSNSSSSSGSGLGHAHPLAPTLNTTSKSNPKSKETDTKMITNFEQEVARRKYEMIGGKENSKIRTPILERQKIGLANPPMIFAQPEEESSVRERGISPELSRRAADGLVRLKLLR</sequence>